<sequence>MGGFAFYDSEDKFRFHLWDQRFCKRSEAKDSCDEQLGQLKQLHPTPNGRDQYQSPLEYCVANKLIVMTEGEIENLGHTDLIAKTIAIFQTLYFIANCIARGVSGLAITELEFFTLGFAVLNLVIYSLWWHKPSRVRFPVRVMSRPMTMSPQQSSHSMDQDEEPNSRVPDRVGTPAVSQSMPSEAGALGTLERMLRAFRDPGGLIRLPVKVARELFKYAWNPDSSHSINLEHGNILPAGHSEEDEDHAFALMLSAAIILGVFHCVPIMLNYHDFPDHTKDHHLWTIFALLITVLPYGAPMAASSVLLVELEGGMESEPLMRKIFIWIGLVTLFSCILLYATARIALIALAVKQVADLPPSALQQVKWTTLIPHFGV</sequence>
<dbReference type="Proteomes" id="UP001437256">
    <property type="component" value="Unassembled WGS sequence"/>
</dbReference>
<feature type="transmembrane region" description="Helical" evidence="2">
    <location>
        <begin position="110"/>
        <end position="128"/>
    </location>
</feature>
<gene>
    <name evidence="3" type="ORF">AAF712_006752</name>
</gene>
<reference evidence="3 4" key="1">
    <citation type="submission" date="2024-05" db="EMBL/GenBank/DDBJ databases">
        <title>A draft genome resource for the thread blight pathogen Marasmius tenuissimus strain MS-2.</title>
        <authorList>
            <person name="Yulfo-Soto G.E."/>
            <person name="Baruah I.K."/>
            <person name="Amoako-Attah I."/>
            <person name="Bukari Y."/>
            <person name="Meinhardt L.W."/>
            <person name="Bailey B.A."/>
            <person name="Cohen S.P."/>
        </authorList>
    </citation>
    <scope>NUCLEOTIDE SEQUENCE [LARGE SCALE GENOMIC DNA]</scope>
    <source>
        <strain evidence="3 4">MS-2</strain>
    </source>
</reference>
<feature type="transmembrane region" description="Helical" evidence="2">
    <location>
        <begin position="322"/>
        <end position="341"/>
    </location>
</feature>
<feature type="transmembrane region" description="Helical" evidence="2">
    <location>
        <begin position="247"/>
        <end position="270"/>
    </location>
</feature>
<proteinExistence type="predicted"/>
<keyword evidence="2" id="KW-0812">Transmembrane</keyword>
<evidence type="ECO:0000256" key="2">
    <source>
        <dbReference type="SAM" id="Phobius"/>
    </source>
</evidence>
<evidence type="ECO:0000313" key="3">
    <source>
        <dbReference type="EMBL" id="KAL0066128.1"/>
    </source>
</evidence>
<organism evidence="3 4">
    <name type="scientific">Marasmius tenuissimus</name>
    <dbReference type="NCBI Taxonomy" id="585030"/>
    <lineage>
        <taxon>Eukaryota</taxon>
        <taxon>Fungi</taxon>
        <taxon>Dikarya</taxon>
        <taxon>Basidiomycota</taxon>
        <taxon>Agaricomycotina</taxon>
        <taxon>Agaricomycetes</taxon>
        <taxon>Agaricomycetidae</taxon>
        <taxon>Agaricales</taxon>
        <taxon>Marasmiineae</taxon>
        <taxon>Marasmiaceae</taxon>
        <taxon>Marasmius</taxon>
    </lineage>
</organism>
<evidence type="ECO:0000313" key="4">
    <source>
        <dbReference type="Proteomes" id="UP001437256"/>
    </source>
</evidence>
<evidence type="ECO:0000256" key="1">
    <source>
        <dbReference type="SAM" id="MobiDB-lite"/>
    </source>
</evidence>
<accession>A0ABR2ZXK7</accession>
<dbReference type="PANTHER" id="PTHR35043:SF7">
    <property type="entry name" value="TRANSCRIPTION FACTOR DOMAIN-CONTAINING PROTEIN"/>
    <property type="match status" value="1"/>
</dbReference>
<dbReference type="EMBL" id="JBBXMP010000038">
    <property type="protein sequence ID" value="KAL0066128.1"/>
    <property type="molecule type" value="Genomic_DNA"/>
</dbReference>
<keyword evidence="2" id="KW-1133">Transmembrane helix</keyword>
<name>A0ABR2ZXK7_9AGAR</name>
<dbReference type="PANTHER" id="PTHR35043">
    <property type="entry name" value="TRANSCRIPTION FACTOR DOMAIN-CONTAINING PROTEIN"/>
    <property type="match status" value="1"/>
</dbReference>
<feature type="region of interest" description="Disordered" evidence="1">
    <location>
        <begin position="147"/>
        <end position="181"/>
    </location>
</feature>
<keyword evidence="2" id="KW-0472">Membrane</keyword>
<keyword evidence="4" id="KW-1185">Reference proteome</keyword>
<protein>
    <submittedName>
        <fullName evidence="3">Uncharacterized protein</fullName>
    </submittedName>
</protein>
<feature type="transmembrane region" description="Helical" evidence="2">
    <location>
        <begin position="282"/>
        <end position="302"/>
    </location>
</feature>
<feature type="compositionally biased region" description="Polar residues" evidence="1">
    <location>
        <begin position="147"/>
        <end position="156"/>
    </location>
</feature>
<feature type="transmembrane region" description="Helical" evidence="2">
    <location>
        <begin position="80"/>
        <end position="98"/>
    </location>
</feature>
<comment type="caution">
    <text evidence="3">The sequence shown here is derived from an EMBL/GenBank/DDBJ whole genome shotgun (WGS) entry which is preliminary data.</text>
</comment>